<dbReference type="Gene3D" id="1.10.10.10">
    <property type="entry name" value="Winged helix-like DNA-binding domain superfamily/Winged helix DNA-binding domain"/>
    <property type="match status" value="1"/>
</dbReference>
<dbReference type="PANTHER" id="PTHR33169:SF14">
    <property type="entry name" value="TRANSCRIPTIONAL REGULATOR RV3488"/>
    <property type="match status" value="1"/>
</dbReference>
<dbReference type="PANTHER" id="PTHR33169">
    <property type="entry name" value="PADR-FAMILY TRANSCRIPTIONAL REGULATOR"/>
    <property type="match status" value="1"/>
</dbReference>
<organism evidence="2 3">
    <name type="scientific">Flavobacterium rhizosphaerae</name>
    <dbReference type="NCBI Taxonomy" id="3163298"/>
    <lineage>
        <taxon>Bacteria</taxon>
        <taxon>Pseudomonadati</taxon>
        <taxon>Bacteroidota</taxon>
        <taxon>Flavobacteriia</taxon>
        <taxon>Flavobacteriales</taxon>
        <taxon>Flavobacteriaceae</taxon>
        <taxon>Flavobacterium</taxon>
    </lineage>
</organism>
<dbReference type="EMBL" id="JBELPZ010000012">
    <property type="protein sequence ID" value="MFL9845099.1"/>
    <property type="molecule type" value="Genomic_DNA"/>
</dbReference>
<dbReference type="InterPro" id="IPR005149">
    <property type="entry name" value="Tscrpt_reg_PadR_N"/>
</dbReference>
<dbReference type="Proteomes" id="UP001629156">
    <property type="component" value="Unassembled WGS sequence"/>
</dbReference>
<dbReference type="Pfam" id="PF03551">
    <property type="entry name" value="PadR"/>
    <property type="match status" value="1"/>
</dbReference>
<feature type="domain" description="Transcription regulator PadR N-terminal" evidence="1">
    <location>
        <begin position="28"/>
        <end position="99"/>
    </location>
</feature>
<proteinExistence type="predicted"/>
<accession>A0ABW8YXQ2</accession>
<evidence type="ECO:0000313" key="2">
    <source>
        <dbReference type="EMBL" id="MFL9845099.1"/>
    </source>
</evidence>
<evidence type="ECO:0000313" key="3">
    <source>
        <dbReference type="Proteomes" id="UP001629156"/>
    </source>
</evidence>
<dbReference type="InterPro" id="IPR036388">
    <property type="entry name" value="WH-like_DNA-bd_sf"/>
</dbReference>
<dbReference type="InterPro" id="IPR036390">
    <property type="entry name" value="WH_DNA-bd_sf"/>
</dbReference>
<keyword evidence="3" id="KW-1185">Reference proteome</keyword>
<protein>
    <submittedName>
        <fullName evidence="2">PadR family transcriptional regulator</fullName>
    </submittedName>
</protein>
<sequence>MFYVCNMNEIFVNKWKSQVKKGTLTFIVLNVLKKNEFYGYEFIEEIKKLTSIEIAEGTFYPLMNRLKKENLVSSKWVEQESGIPRKYYVLTKTGDETLKQMQFYWEELSKSIKKISNEN</sequence>
<dbReference type="InterPro" id="IPR052509">
    <property type="entry name" value="Metal_resp_DNA-bind_regulator"/>
</dbReference>
<name>A0ABW8YXQ2_9FLAO</name>
<comment type="caution">
    <text evidence="2">The sequence shown here is derived from an EMBL/GenBank/DDBJ whole genome shotgun (WGS) entry which is preliminary data.</text>
</comment>
<reference evidence="2 3" key="1">
    <citation type="submission" date="2024-06" db="EMBL/GenBank/DDBJ databases">
        <authorList>
            <person name="Kaempfer P."/>
            <person name="Viver T."/>
        </authorList>
    </citation>
    <scope>NUCLEOTIDE SEQUENCE [LARGE SCALE GENOMIC DNA]</scope>
    <source>
        <strain evidence="2 3">ST-119</strain>
    </source>
</reference>
<gene>
    <name evidence="2" type="ORF">ABS766_11770</name>
</gene>
<dbReference type="RefSeq" id="WP_408085367.1">
    <property type="nucleotide sequence ID" value="NZ_JBELPZ010000012.1"/>
</dbReference>
<dbReference type="SUPFAM" id="SSF46785">
    <property type="entry name" value="Winged helix' DNA-binding domain"/>
    <property type="match status" value="1"/>
</dbReference>
<evidence type="ECO:0000259" key="1">
    <source>
        <dbReference type="Pfam" id="PF03551"/>
    </source>
</evidence>